<dbReference type="Pfam" id="PF00076">
    <property type="entry name" value="RRM_1"/>
    <property type="match status" value="1"/>
</dbReference>
<dbReference type="InterPro" id="IPR035979">
    <property type="entry name" value="RBD_domain_sf"/>
</dbReference>
<evidence type="ECO:0000256" key="2">
    <source>
        <dbReference type="ARBA" id="ARBA00010269"/>
    </source>
</evidence>
<accession>A0A6B0R464</accession>
<dbReference type="GO" id="GO:0003723">
    <property type="term" value="F:RNA binding"/>
    <property type="evidence" value="ECO:0007669"/>
    <property type="project" value="UniProtKB-UniRule"/>
</dbReference>
<feature type="compositionally biased region" description="Pro residues" evidence="19">
    <location>
        <begin position="46"/>
        <end position="58"/>
    </location>
</feature>
<evidence type="ECO:0000256" key="4">
    <source>
        <dbReference type="ARBA" id="ARBA00022491"/>
    </source>
</evidence>
<dbReference type="Proteomes" id="UP000322234">
    <property type="component" value="Unassembled WGS sequence"/>
</dbReference>
<name>A0A6B0R464_9CETA</name>
<keyword evidence="7" id="KW-0507">mRNA processing</keyword>
<comment type="subcellular location">
    <subcellularLocation>
        <location evidence="1">Nucleus</location>
    </subcellularLocation>
</comment>
<reference evidence="21" key="1">
    <citation type="submission" date="2019-10" db="EMBL/GenBank/DDBJ databases">
        <title>The sequence and de novo assembly of the wild yak genome.</title>
        <authorList>
            <person name="Liu Y."/>
        </authorList>
    </citation>
    <scope>NUCLEOTIDE SEQUENCE [LARGE SCALE GENOMIC DNA]</scope>
    <source>
        <strain evidence="21">WY2019</strain>
    </source>
</reference>
<evidence type="ECO:0000256" key="9">
    <source>
        <dbReference type="ARBA" id="ARBA00022884"/>
    </source>
</evidence>
<dbReference type="Gene3D" id="3.30.70.330">
    <property type="match status" value="1"/>
</dbReference>
<dbReference type="EMBL" id="VBQZ03000016">
    <property type="protein sequence ID" value="MXQ83266.1"/>
    <property type="molecule type" value="Genomic_DNA"/>
</dbReference>
<keyword evidence="3" id="KW-0488">Methylation</keyword>
<comment type="function">
    <text evidence="14">Sequence-specific RNA-binding protein which participates in the control of pre-mRNA splicing. Can either activate or suppress exon inclusion. Acts additively with RBMX to promote exon 7 inclusion of the survival motor neuron SMN2. Activates the splicing of MAPT/Tau exon 10. Alters pre-mRNA splicing patterns by antagonizing the effects of splicing regulators, like RBMX. Binds to the AG-rich SE2 domain in the SMN exon 7 RNA. Binds to pre-mRNA.</text>
</comment>
<evidence type="ECO:0000313" key="21">
    <source>
        <dbReference type="EMBL" id="MXQ83266.1"/>
    </source>
</evidence>
<keyword evidence="10" id="KW-0007">Acetylation</keyword>
<dbReference type="GO" id="GO:0005634">
    <property type="term" value="C:nucleus"/>
    <property type="evidence" value="ECO:0007669"/>
    <property type="project" value="UniProtKB-SubCell"/>
</dbReference>
<dbReference type="InterPro" id="IPR000504">
    <property type="entry name" value="RRM_dom"/>
</dbReference>
<feature type="region of interest" description="Disordered" evidence="19">
    <location>
        <begin position="462"/>
        <end position="481"/>
    </location>
</feature>
<feature type="domain" description="RRM" evidence="20">
    <location>
        <begin position="378"/>
        <end position="456"/>
    </location>
</feature>
<dbReference type="CDD" id="cd12363">
    <property type="entry name" value="RRM_TRA2"/>
    <property type="match status" value="1"/>
</dbReference>
<keyword evidence="8" id="KW-0832">Ubl conjugation</keyword>
<feature type="region of interest" description="Disordered" evidence="19">
    <location>
        <begin position="504"/>
        <end position="523"/>
    </location>
</feature>
<dbReference type="PANTHER" id="PTHR48034">
    <property type="entry name" value="TRANSFORMER-2 SEX-DETERMINING PROTEIN-RELATED"/>
    <property type="match status" value="1"/>
</dbReference>
<evidence type="ECO:0000256" key="15">
    <source>
        <dbReference type="ARBA" id="ARBA00070873"/>
    </source>
</evidence>
<keyword evidence="6" id="KW-0597">Phosphoprotein</keyword>
<feature type="compositionally biased region" description="Basic residues" evidence="19">
    <location>
        <begin position="351"/>
        <end position="369"/>
    </location>
</feature>
<evidence type="ECO:0000256" key="6">
    <source>
        <dbReference type="ARBA" id="ARBA00022553"/>
    </source>
</evidence>
<evidence type="ECO:0000256" key="12">
    <source>
        <dbReference type="ARBA" id="ARBA00023187"/>
    </source>
</evidence>
<evidence type="ECO:0000256" key="17">
    <source>
        <dbReference type="ARBA" id="ARBA00080566"/>
    </source>
</evidence>
<dbReference type="GO" id="GO:0006397">
    <property type="term" value="P:mRNA processing"/>
    <property type="evidence" value="ECO:0007669"/>
    <property type="project" value="UniProtKB-KW"/>
</dbReference>
<organism evidence="21 22">
    <name type="scientific">Bos mutus</name>
    <name type="common">wild yak</name>
    <dbReference type="NCBI Taxonomy" id="72004"/>
    <lineage>
        <taxon>Eukaryota</taxon>
        <taxon>Metazoa</taxon>
        <taxon>Chordata</taxon>
        <taxon>Craniata</taxon>
        <taxon>Vertebrata</taxon>
        <taxon>Euteleostomi</taxon>
        <taxon>Mammalia</taxon>
        <taxon>Eutheria</taxon>
        <taxon>Laurasiatheria</taxon>
        <taxon>Artiodactyla</taxon>
        <taxon>Ruminantia</taxon>
        <taxon>Pecora</taxon>
        <taxon>Bovidae</taxon>
        <taxon>Bovinae</taxon>
        <taxon>Bos</taxon>
    </lineage>
</organism>
<sequence length="523" mass="60205">MSDVEENNFEGRVSTKPREPSLAAAPMLGVSRGQARSGGPDSWVRFPPPPRGTLPSPHPEASLSLFQGVGPRRGGAGGDGREFPSGRIVVGASCGGVSGDPEHRRGSRGRKCAGLLSGRGEAGAGLAGACVSLALYCSERPRLCRNRRRCVYKGESLEVEVFVVIGNIFTSDTQVNELKQKIAEEEQQGTLKIFKEGAYEKSYLNWRAVGSYWTLKEDCIFLVKVRVNVREEIEEFFPRMWKINQDKRRLMKSIKDQKIKIEWGKKLNRRLESRSQSKSPTGTPARVKSESRSGSRSPSRVSKHSESHSRSRSKSRSRSRRHSHRRYTRSRSHSHSHRRRSRSRSYTPEYRRRRSRSHSPMSNRRRHTGSRANPDPNTCLGVFGLSLYTTERDLREVFSRYGPLSGVNVVYDQRTGRSRGFAFVYFERIDDSKEAMERANGMELDGRRIRVDYSITKRAHTPTPGIYMGRPTQRRDSYYDRGYDRGYDRYEDYDYRYRRRSPSPYYSRYRSRSRSRSYSPRRY</sequence>
<keyword evidence="5" id="KW-1017">Isopeptide bond</keyword>
<evidence type="ECO:0000313" key="22">
    <source>
        <dbReference type="Proteomes" id="UP000322234"/>
    </source>
</evidence>
<keyword evidence="12" id="KW-0508">mRNA splicing</keyword>
<evidence type="ECO:0000256" key="8">
    <source>
        <dbReference type="ARBA" id="ARBA00022843"/>
    </source>
</evidence>
<feature type="region of interest" description="Disordered" evidence="19">
    <location>
        <begin position="270"/>
        <end position="379"/>
    </location>
</feature>
<evidence type="ECO:0000256" key="11">
    <source>
        <dbReference type="ARBA" id="ARBA00023159"/>
    </source>
</evidence>
<evidence type="ECO:0000256" key="7">
    <source>
        <dbReference type="ARBA" id="ARBA00022664"/>
    </source>
</evidence>
<feature type="region of interest" description="Disordered" evidence="19">
    <location>
        <begin position="1"/>
        <end position="83"/>
    </location>
</feature>
<dbReference type="InterPro" id="IPR050441">
    <property type="entry name" value="RBM"/>
</dbReference>
<dbReference type="AlphaFoldDB" id="A0A6B0R464"/>
<comment type="similarity">
    <text evidence="2">Belongs to the splicing factor SR family.</text>
</comment>
<proteinExistence type="inferred from homology"/>
<evidence type="ECO:0000259" key="20">
    <source>
        <dbReference type="PROSITE" id="PS50102"/>
    </source>
</evidence>
<dbReference type="GO" id="GO:0008380">
    <property type="term" value="P:RNA splicing"/>
    <property type="evidence" value="ECO:0007669"/>
    <property type="project" value="UniProtKB-KW"/>
</dbReference>
<gene>
    <name evidence="21" type="ORF">E5288_WYG001357</name>
</gene>
<evidence type="ECO:0000256" key="13">
    <source>
        <dbReference type="ARBA" id="ARBA00023242"/>
    </source>
</evidence>
<evidence type="ECO:0000256" key="19">
    <source>
        <dbReference type="SAM" id="MobiDB-lite"/>
    </source>
</evidence>
<feature type="compositionally biased region" description="Basic residues" evidence="19">
    <location>
        <begin position="310"/>
        <end position="343"/>
    </location>
</feature>
<comment type="caution">
    <text evidence="21">The sequence shown here is derived from an EMBL/GenBank/DDBJ whole genome shotgun (WGS) entry which is preliminary data.</text>
</comment>
<dbReference type="PROSITE" id="PS50102">
    <property type="entry name" value="RRM"/>
    <property type="match status" value="1"/>
</dbReference>
<dbReference type="InterPro" id="IPR012677">
    <property type="entry name" value="Nucleotide-bd_a/b_plait_sf"/>
</dbReference>
<dbReference type="FunFam" id="3.30.70.330:FF:000160">
    <property type="entry name" value="Transformer-2 protein homolog beta"/>
    <property type="match status" value="1"/>
</dbReference>
<protein>
    <recommendedName>
        <fullName evidence="15">Transformer-2 protein homolog beta</fullName>
    </recommendedName>
    <alternativeName>
        <fullName evidence="17">Splicing factor, arginine/serine-rich 10</fullName>
    </alternativeName>
    <alternativeName>
        <fullName evidence="16">Transformer-2 protein homolog B</fullName>
    </alternativeName>
</protein>
<evidence type="ECO:0000256" key="5">
    <source>
        <dbReference type="ARBA" id="ARBA00022499"/>
    </source>
</evidence>
<feature type="compositionally biased region" description="Basic residues" evidence="19">
    <location>
        <begin position="509"/>
        <end position="523"/>
    </location>
</feature>
<evidence type="ECO:0000256" key="16">
    <source>
        <dbReference type="ARBA" id="ARBA00077151"/>
    </source>
</evidence>
<keyword evidence="4" id="KW-0678">Repressor</keyword>
<dbReference type="SUPFAM" id="SSF54928">
    <property type="entry name" value="RNA-binding domain, RBD"/>
    <property type="match status" value="1"/>
</dbReference>
<evidence type="ECO:0000256" key="3">
    <source>
        <dbReference type="ARBA" id="ARBA00022481"/>
    </source>
</evidence>
<keyword evidence="22" id="KW-1185">Reference proteome</keyword>
<evidence type="ECO:0000256" key="10">
    <source>
        <dbReference type="ARBA" id="ARBA00022990"/>
    </source>
</evidence>
<dbReference type="SMART" id="SM00360">
    <property type="entry name" value="RRM"/>
    <property type="match status" value="1"/>
</dbReference>
<keyword evidence="11" id="KW-0010">Activator</keyword>
<evidence type="ECO:0000256" key="1">
    <source>
        <dbReference type="ARBA" id="ARBA00004123"/>
    </source>
</evidence>
<evidence type="ECO:0000256" key="18">
    <source>
        <dbReference type="PROSITE-ProRule" id="PRU00176"/>
    </source>
</evidence>
<keyword evidence="13" id="KW-0539">Nucleus</keyword>
<keyword evidence="9 18" id="KW-0694">RNA-binding</keyword>
<evidence type="ECO:0000256" key="14">
    <source>
        <dbReference type="ARBA" id="ARBA00053374"/>
    </source>
</evidence>